<feature type="compositionally biased region" description="Basic and acidic residues" evidence="1">
    <location>
        <begin position="73"/>
        <end position="83"/>
    </location>
</feature>
<feature type="compositionally biased region" description="Low complexity" evidence="1">
    <location>
        <begin position="374"/>
        <end position="397"/>
    </location>
</feature>
<feature type="compositionally biased region" description="Basic and acidic residues" evidence="1">
    <location>
        <begin position="816"/>
        <end position="832"/>
    </location>
</feature>
<feature type="region of interest" description="Disordered" evidence="1">
    <location>
        <begin position="35"/>
        <end position="99"/>
    </location>
</feature>
<feature type="region of interest" description="Disordered" evidence="1">
    <location>
        <begin position="117"/>
        <end position="145"/>
    </location>
</feature>
<feature type="region of interest" description="Disordered" evidence="1">
    <location>
        <begin position="296"/>
        <end position="427"/>
    </location>
</feature>
<protein>
    <submittedName>
        <fullName evidence="2">Uncharacterized protein</fullName>
    </submittedName>
</protein>
<evidence type="ECO:0000313" key="2">
    <source>
        <dbReference type="EMBL" id="CAD1477684.1"/>
    </source>
</evidence>
<keyword evidence="3" id="KW-1185">Reference proteome</keyword>
<feature type="compositionally biased region" description="Polar residues" evidence="1">
    <location>
        <begin position="802"/>
        <end position="815"/>
    </location>
</feature>
<feature type="non-terminal residue" evidence="2">
    <location>
        <position position="1"/>
    </location>
</feature>
<feature type="compositionally biased region" description="Acidic residues" evidence="1">
    <location>
        <begin position="60"/>
        <end position="72"/>
    </location>
</feature>
<evidence type="ECO:0000256" key="1">
    <source>
        <dbReference type="SAM" id="MobiDB-lite"/>
    </source>
</evidence>
<gene>
    <name evidence="2" type="ORF">MHI_LOCUS740974</name>
</gene>
<dbReference type="Proteomes" id="UP000752696">
    <property type="component" value="Unassembled WGS sequence"/>
</dbReference>
<feature type="non-terminal residue" evidence="2">
    <location>
        <position position="977"/>
    </location>
</feature>
<comment type="caution">
    <text evidence="2">The sequence shown here is derived from an EMBL/GenBank/DDBJ whole genome shotgun (WGS) entry which is preliminary data.</text>
</comment>
<dbReference type="EMBL" id="CAJDYZ010010185">
    <property type="protein sequence ID" value="CAD1477684.1"/>
    <property type="molecule type" value="Genomic_DNA"/>
</dbReference>
<organism evidence="2 3">
    <name type="scientific">Heterotrigona itama</name>
    <dbReference type="NCBI Taxonomy" id="395501"/>
    <lineage>
        <taxon>Eukaryota</taxon>
        <taxon>Metazoa</taxon>
        <taxon>Ecdysozoa</taxon>
        <taxon>Arthropoda</taxon>
        <taxon>Hexapoda</taxon>
        <taxon>Insecta</taxon>
        <taxon>Pterygota</taxon>
        <taxon>Neoptera</taxon>
        <taxon>Endopterygota</taxon>
        <taxon>Hymenoptera</taxon>
        <taxon>Apocrita</taxon>
        <taxon>Aculeata</taxon>
        <taxon>Apoidea</taxon>
        <taxon>Anthophila</taxon>
        <taxon>Apidae</taxon>
        <taxon>Heterotrigona</taxon>
    </lineage>
</organism>
<evidence type="ECO:0000313" key="3">
    <source>
        <dbReference type="Proteomes" id="UP000752696"/>
    </source>
</evidence>
<feature type="region of interest" description="Disordered" evidence="1">
    <location>
        <begin position="682"/>
        <end position="851"/>
    </location>
</feature>
<feature type="compositionally biased region" description="Basic and acidic residues" evidence="1">
    <location>
        <begin position="414"/>
        <end position="427"/>
    </location>
</feature>
<reference evidence="2" key="1">
    <citation type="submission" date="2020-07" db="EMBL/GenBank/DDBJ databases">
        <authorList>
            <person name="Nazaruddin N."/>
        </authorList>
    </citation>
    <scope>NUCLEOTIDE SEQUENCE</scope>
</reference>
<dbReference type="AlphaFoldDB" id="A0A6V7HEM4"/>
<dbReference type="OrthoDB" id="6363430at2759"/>
<feature type="compositionally biased region" description="Acidic residues" evidence="1">
    <location>
        <begin position="42"/>
        <end position="53"/>
    </location>
</feature>
<feature type="compositionally biased region" description="Basic and acidic residues" evidence="1">
    <location>
        <begin position="120"/>
        <end position="144"/>
    </location>
</feature>
<accession>A0A6V7HEM4</accession>
<sequence>QNDIKKLRRENEQLRREIWSLRDEYDKLEEILKRQKCRPESEEYEDRSDEDDELRSNYSFEEDEEELSQDGDEAAKEQDRSEQLENAENQKISTEKMASNGLHRLHVDFDDLSVVDEEEELKRDKDKKEVPAEDVRGRPNEEKSPLSILKPRQLHENIPFYPGAYQSPACLSSPAYYTECPFKFPSTLNLMMPANASSAMLASPRMNAEPMVPISSLTGPSVDEIDDHQILHAPPAGWQNNVAMRHSFGASDLDGVQSFAGIHQEQLKQQPFAPTVAGLPNFPSFPQKRGAGLRLSSNPFNATSTTFGNGRQRSSEKMVENGWGTSLVDADDRRKNTEAEEGANCVSGTEKPKHFFAPLPLKLSKKQMEEPSPTISRSGTGNSSSSGKTGSTVVSKSQLTPRKGSADLYVDGAIPREDNPALDDRSGQRTFFSIDNLLIADAKTATVNQLTKSLSWQDLPSKCQPDGKQQMLTRSDNTLDNISDSKPYKSYLNVTLRTPRVEQTVSPGTPEIPELPTMDYRLFKNPFLRTFEPTAGYASRNNVTRPLSVQVNDDSLYYYPPQPQVSTFGRVPLADRYKPAQQSDKNRLLIPSNQLINGKLTSPTSKPQIQVTSFERPSPHTLVGPTNTYEFNAIRRLNANPYLHTQNLYQNVPFVPRGGLYPQRGMMYYDNLALKVPAQTQTSIDGDSHHQEDEHALSREESAPSTPSGRRKRTVRKEKAASPVAQRKYKKQSSVTSPEAGESMGMGKVGWKKPTRLSTTTTTSEGQEDKNESRSSSSGQDSPKKEQMRRVSLYFNAKKRPSLTSVRTVRSGSSDTGREKEATALNSERERTNSVSSREIGSGGKARKASTSSGNVPWCACWGNGPGGAVSTFSVTRRQPLQPMGEVVKLAPAEPGHHKTRYPVQVTVATVVVFLPGIQKHRSLPSAPMLEKQVNRIRGLIFNEGSDAPARPLPSMIASIKVSRTVPEPSNFVIDCS</sequence>
<name>A0A6V7HEM4_9HYME</name>
<feature type="compositionally biased region" description="Basic and acidic residues" evidence="1">
    <location>
        <begin position="686"/>
        <end position="702"/>
    </location>
</feature>
<feature type="compositionally biased region" description="Polar residues" evidence="1">
    <location>
        <begin position="296"/>
        <end position="312"/>
    </location>
</feature>
<proteinExistence type="predicted"/>